<proteinExistence type="predicted"/>
<comment type="caution">
    <text evidence="4">The sequence shown here is derived from an EMBL/GenBank/DDBJ whole genome shotgun (WGS) entry which is preliminary data.</text>
</comment>
<name>A0ABQ9WEF7_SAGOE</name>
<dbReference type="Pfam" id="PF03250">
    <property type="entry name" value="Tropomodulin"/>
    <property type="match status" value="1"/>
</dbReference>
<gene>
    <name evidence="4" type="ORF">P7K49_001405</name>
</gene>
<evidence type="ECO:0000256" key="2">
    <source>
        <dbReference type="ARBA" id="ARBA00022490"/>
    </source>
</evidence>
<evidence type="ECO:0000256" key="1">
    <source>
        <dbReference type="ARBA" id="ARBA00004496"/>
    </source>
</evidence>
<comment type="subcellular location">
    <subcellularLocation>
        <location evidence="1">Cytoplasm</location>
    </subcellularLocation>
</comment>
<accession>A0ABQ9WEF7</accession>
<feature type="compositionally biased region" description="Basic and acidic residues" evidence="3">
    <location>
        <begin position="83"/>
        <end position="117"/>
    </location>
</feature>
<evidence type="ECO:0000313" key="5">
    <source>
        <dbReference type="Proteomes" id="UP001266305"/>
    </source>
</evidence>
<dbReference type="EMBL" id="JASSZA010000001">
    <property type="protein sequence ID" value="KAK2120019.1"/>
    <property type="molecule type" value="Genomic_DNA"/>
</dbReference>
<organism evidence="4 5">
    <name type="scientific">Saguinus oedipus</name>
    <name type="common">Cotton-top tamarin</name>
    <name type="synonym">Oedipomidas oedipus</name>
    <dbReference type="NCBI Taxonomy" id="9490"/>
    <lineage>
        <taxon>Eukaryota</taxon>
        <taxon>Metazoa</taxon>
        <taxon>Chordata</taxon>
        <taxon>Craniata</taxon>
        <taxon>Vertebrata</taxon>
        <taxon>Euteleostomi</taxon>
        <taxon>Mammalia</taxon>
        <taxon>Eutheria</taxon>
        <taxon>Euarchontoglires</taxon>
        <taxon>Primates</taxon>
        <taxon>Haplorrhini</taxon>
        <taxon>Platyrrhini</taxon>
        <taxon>Cebidae</taxon>
        <taxon>Callitrichinae</taxon>
        <taxon>Saguinus</taxon>
    </lineage>
</organism>
<keyword evidence="2" id="KW-0963">Cytoplasm</keyword>
<sequence>MAAIEFHQPCSKVRDMKICSDSYIQISQPVFGPFWGQNVPQHLTGIKTLYGLRQKDQTTKAPTGPFKREELLDHLEKQAKEFKDREDLVPYTGEKRVLHGQRDPGGGGRREGEDKGSEWGWAADLGGHKARS</sequence>
<keyword evidence="5" id="KW-1185">Reference proteome</keyword>
<dbReference type="Proteomes" id="UP001266305">
    <property type="component" value="Unassembled WGS sequence"/>
</dbReference>
<reference evidence="4 5" key="1">
    <citation type="submission" date="2023-05" db="EMBL/GenBank/DDBJ databases">
        <title>B98-5 Cell Line De Novo Hybrid Assembly: An Optical Mapping Approach.</title>
        <authorList>
            <person name="Kananen K."/>
            <person name="Auerbach J.A."/>
            <person name="Kautto E."/>
            <person name="Blachly J.S."/>
        </authorList>
    </citation>
    <scope>NUCLEOTIDE SEQUENCE [LARGE SCALE GENOMIC DNA]</scope>
    <source>
        <strain evidence="4">B95-8</strain>
        <tissue evidence="4">Cell line</tissue>
    </source>
</reference>
<dbReference type="InterPro" id="IPR004934">
    <property type="entry name" value="TMOD"/>
</dbReference>
<dbReference type="PANTHER" id="PTHR10901:SF8">
    <property type="entry name" value="TROPOMODULIN-1"/>
    <property type="match status" value="1"/>
</dbReference>
<evidence type="ECO:0000313" key="4">
    <source>
        <dbReference type="EMBL" id="KAK2120019.1"/>
    </source>
</evidence>
<evidence type="ECO:0000256" key="3">
    <source>
        <dbReference type="SAM" id="MobiDB-lite"/>
    </source>
</evidence>
<dbReference type="PANTHER" id="PTHR10901">
    <property type="entry name" value="TROPOMODULIN"/>
    <property type="match status" value="1"/>
</dbReference>
<feature type="region of interest" description="Disordered" evidence="3">
    <location>
        <begin position="83"/>
        <end position="132"/>
    </location>
</feature>
<protein>
    <submittedName>
        <fullName evidence="4">Uncharacterized protein</fullName>
    </submittedName>
</protein>